<name>A0ABR0GGG2_9PEZI</name>
<sequence length="63" mass="6893">MPDSGSALRIKCYRPGTRDSSAFAIAVRPQLPLRPLGYGVGCPSTKDIGIHEIKAWIFCMLET</sequence>
<gene>
    <name evidence="1" type="ORF">QC762_0069030</name>
</gene>
<protein>
    <submittedName>
        <fullName evidence="1">Uncharacterized protein</fullName>
    </submittedName>
</protein>
<comment type="caution">
    <text evidence="1">The sequence shown here is derived from an EMBL/GenBank/DDBJ whole genome shotgun (WGS) entry which is preliminary data.</text>
</comment>
<keyword evidence="2" id="KW-1185">Reference proteome</keyword>
<accession>A0ABR0GGG2</accession>
<reference evidence="1 2" key="1">
    <citation type="journal article" date="2023" name="bioRxiv">
        <title>High-quality genome assemblies of four members of thePodospora anserinaspecies complex.</title>
        <authorList>
            <person name="Ament-Velasquez S.L."/>
            <person name="Vogan A.A."/>
            <person name="Wallerman O."/>
            <person name="Hartmann F."/>
            <person name="Gautier V."/>
            <person name="Silar P."/>
            <person name="Giraud T."/>
            <person name="Johannesson H."/>
        </authorList>
    </citation>
    <scope>NUCLEOTIDE SEQUENCE [LARGE SCALE GENOMIC DNA]</scope>
    <source>
        <strain evidence="1 2">CBS 415.72m</strain>
    </source>
</reference>
<organism evidence="1 2">
    <name type="scientific">Podospora pseudocomata</name>
    <dbReference type="NCBI Taxonomy" id="2093779"/>
    <lineage>
        <taxon>Eukaryota</taxon>
        <taxon>Fungi</taxon>
        <taxon>Dikarya</taxon>
        <taxon>Ascomycota</taxon>
        <taxon>Pezizomycotina</taxon>
        <taxon>Sordariomycetes</taxon>
        <taxon>Sordariomycetidae</taxon>
        <taxon>Sordariales</taxon>
        <taxon>Podosporaceae</taxon>
        <taxon>Podospora</taxon>
    </lineage>
</organism>
<proteinExistence type="predicted"/>
<evidence type="ECO:0000313" key="2">
    <source>
        <dbReference type="Proteomes" id="UP001323405"/>
    </source>
</evidence>
<dbReference type="GeneID" id="87903390"/>
<dbReference type="RefSeq" id="XP_062743744.1">
    <property type="nucleotide sequence ID" value="XM_062883715.1"/>
</dbReference>
<dbReference type="Proteomes" id="UP001323405">
    <property type="component" value="Unassembled WGS sequence"/>
</dbReference>
<dbReference type="EMBL" id="JAFFHA010000006">
    <property type="protein sequence ID" value="KAK4654769.1"/>
    <property type="molecule type" value="Genomic_DNA"/>
</dbReference>
<evidence type="ECO:0000313" key="1">
    <source>
        <dbReference type="EMBL" id="KAK4654769.1"/>
    </source>
</evidence>